<protein>
    <submittedName>
        <fullName evidence="4">Response regulator</fullName>
    </submittedName>
</protein>
<evidence type="ECO:0000259" key="3">
    <source>
        <dbReference type="PROSITE" id="PS50110"/>
    </source>
</evidence>
<organism evidence="4 5">
    <name type="scientific">Roseateles aquae</name>
    <dbReference type="NCBI Taxonomy" id="3077235"/>
    <lineage>
        <taxon>Bacteria</taxon>
        <taxon>Pseudomonadati</taxon>
        <taxon>Pseudomonadota</taxon>
        <taxon>Betaproteobacteria</taxon>
        <taxon>Burkholderiales</taxon>
        <taxon>Sphaerotilaceae</taxon>
        <taxon>Roseateles</taxon>
    </lineage>
</organism>
<dbReference type="InterPro" id="IPR001789">
    <property type="entry name" value="Sig_transdc_resp-reg_receiver"/>
</dbReference>
<name>A0ABU3PCR3_9BURK</name>
<dbReference type="PANTHER" id="PTHR44591">
    <property type="entry name" value="STRESS RESPONSE REGULATOR PROTEIN 1"/>
    <property type="match status" value="1"/>
</dbReference>
<dbReference type="EMBL" id="JAVXZY010000004">
    <property type="protein sequence ID" value="MDT9000095.1"/>
    <property type="molecule type" value="Genomic_DNA"/>
</dbReference>
<sequence length="129" mass="14239">MKSKILIVEDQADIRRLIRWSLEDSDSLIHEAANGTLALQIAKVMKPDLMLLDVMMPGGIDGLEVCKEVKKDPELAHTIVIMLTAKASSKDHEMAREVGADAFLPKPFSPARLLELIEALLKQRGRPAA</sequence>
<keyword evidence="1 2" id="KW-0597">Phosphoprotein</keyword>
<feature type="modified residue" description="4-aspartylphosphate" evidence="2">
    <location>
        <position position="53"/>
    </location>
</feature>
<dbReference type="InterPro" id="IPR011006">
    <property type="entry name" value="CheY-like_superfamily"/>
</dbReference>
<dbReference type="InterPro" id="IPR050595">
    <property type="entry name" value="Bact_response_regulator"/>
</dbReference>
<evidence type="ECO:0000313" key="4">
    <source>
        <dbReference type="EMBL" id="MDT9000095.1"/>
    </source>
</evidence>
<dbReference type="SMART" id="SM00448">
    <property type="entry name" value="REC"/>
    <property type="match status" value="1"/>
</dbReference>
<comment type="caution">
    <text evidence="4">The sequence shown here is derived from an EMBL/GenBank/DDBJ whole genome shotgun (WGS) entry which is preliminary data.</text>
</comment>
<keyword evidence="5" id="KW-1185">Reference proteome</keyword>
<accession>A0ABU3PCR3</accession>
<dbReference type="PANTHER" id="PTHR44591:SF3">
    <property type="entry name" value="RESPONSE REGULATORY DOMAIN-CONTAINING PROTEIN"/>
    <property type="match status" value="1"/>
</dbReference>
<evidence type="ECO:0000256" key="2">
    <source>
        <dbReference type="PROSITE-ProRule" id="PRU00169"/>
    </source>
</evidence>
<dbReference type="RefSeq" id="WP_315650644.1">
    <property type="nucleotide sequence ID" value="NZ_JAVXZY010000004.1"/>
</dbReference>
<gene>
    <name evidence="4" type="ORF">RQP53_12535</name>
</gene>
<dbReference type="Pfam" id="PF00072">
    <property type="entry name" value="Response_reg"/>
    <property type="match status" value="1"/>
</dbReference>
<dbReference type="Gene3D" id="3.40.50.2300">
    <property type="match status" value="1"/>
</dbReference>
<evidence type="ECO:0000256" key="1">
    <source>
        <dbReference type="ARBA" id="ARBA00022553"/>
    </source>
</evidence>
<dbReference type="SUPFAM" id="SSF52172">
    <property type="entry name" value="CheY-like"/>
    <property type="match status" value="1"/>
</dbReference>
<dbReference type="Proteomes" id="UP001246372">
    <property type="component" value="Unassembled WGS sequence"/>
</dbReference>
<reference evidence="4" key="1">
    <citation type="submission" date="2023-09" db="EMBL/GenBank/DDBJ databases">
        <title>Paucibacter sp. APW11 Genome sequencing and assembly.</title>
        <authorList>
            <person name="Kim I."/>
        </authorList>
    </citation>
    <scope>NUCLEOTIDE SEQUENCE</scope>
    <source>
        <strain evidence="4">APW11</strain>
    </source>
</reference>
<feature type="domain" description="Response regulatory" evidence="3">
    <location>
        <begin position="4"/>
        <end position="121"/>
    </location>
</feature>
<evidence type="ECO:0000313" key="5">
    <source>
        <dbReference type="Proteomes" id="UP001246372"/>
    </source>
</evidence>
<proteinExistence type="predicted"/>
<dbReference type="PROSITE" id="PS50110">
    <property type="entry name" value="RESPONSE_REGULATORY"/>
    <property type="match status" value="1"/>
</dbReference>